<dbReference type="AlphaFoldDB" id="A0AAD5RUA8"/>
<evidence type="ECO:0000256" key="1">
    <source>
        <dbReference type="SAM" id="MobiDB-lite"/>
    </source>
</evidence>
<evidence type="ECO:0000313" key="2">
    <source>
        <dbReference type="EMBL" id="KAJ2903834.1"/>
    </source>
</evidence>
<accession>A0AAD5RUA8</accession>
<gene>
    <name evidence="2" type="ORF">MKZ38_009310</name>
</gene>
<feature type="region of interest" description="Disordered" evidence="1">
    <location>
        <begin position="1"/>
        <end position="80"/>
    </location>
</feature>
<proteinExistence type="predicted"/>
<keyword evidence="3" id="KW-1185">Reference proteome</keyword>
<dbReference type="EMBL" id="JAKWBI020000070">
    <property type="protein sequence ID" value="KAJ2903834.1"/>
    <property type="molecule type" value="Genomic_DNA"/>
</dbReference>
<sequence>MAQKRKLSISGGEASADNAKMAKRRLQAQSQSGEGDYPLNAASRPTISMLRPAGAQFRPAHAQSQLRPTASSQLKKRKATSRDLLHTMHQEQPSCPCSKDPDHEPFDCPVQCAYCMSRGWMLYRGVPAVNDLNRSGEEYEEGRGEDEVLEYDLQPVPIHSPSECPLVCGWCLDPKSPTHTFEDCPKVNSITRRLRSAAKKPRCMICAMHGKHPLAQQVDRPIGYEEWDVARVIAETQTGIDFDHHWAQNCPWKLCVKPSCDANFLYWNPMDHRSMLNRQNCERHCSLCGIPRPFITKDKLVSDKTWNAMHPKKGSQCLLRMRWRYEEPEEKGMKMRVDMFCPDEGHAIFEDDREAWPVVRYVMEQAGHGMQKMADEAAKDEKKLLRMWKDEVSKRKQAGDHNAAAMSAVERTKKERVFKLPCFQCKNERMKTLDGETWSEEPEEDGFTH</sequence>
<dbReference type="Proteomes" id="UP001201980">
    <property type="component" value="Unassembled WGS sequence"/>
</dbReference>
<name>A0AAD5RUA8_9PEZI</name>
<feature type="compositionally biased region" description="Polar residues" evidence="1">
    <location>
        <begin position="62"/>
        <end position="73"/>
    </location>
</feature>
<organism evidence="2 3">
    <name type="scientific">Zalerion maritima</name>
    <dbReference type="NCBI Taxonomy" id="339359"/>
    <lineage>
        <taxon>Eukaryota</taxon>
        <taxon>Fungi</taxon>
        <taxon>Dikarya</taxon>
        <taxon>Ascomycota</taxon>
        <taxon>Pezizomycotina</taxon>
        <taxon>Sordariomycetes</taxon>
        <taxon>Lulworthiomycetidae</taxon>
        <taxon>Lulworthiales</taxon>
        <taxon>Lulworthiaceae</taxon>
        <taxon>Zalerion</taxon>
    </lineage>
</organism>
<reference evidence="2" key="1">
    <citation type="submission" date="2022-07" db="EMBL/GenBank/DDBJ databases">
        <title>Draft genome sequence of Zalerion maritima ATCC 34329, a (micro)plastics degrading marine fungus.</title>
        <authorList>
            <person name="Paco A."/>
            <person name="Goncalves M.F.M."/>
            <person name="Rocha-Santos T.A.P."/>
            <person name="Alves A."/>
        </authorList>
    </citation>
    <scope>NUCLEOTIDE SEQUENCE</scope>
    <source>
        <strain evidence="2">ATCC 34329</strain>
    </source>
</reference>
<comment type="caution">
    <text evidence="2">The sequence shown here is derived from an EMBL/GenBank/DDBJ whole genome shotgun (WGS) entry which is preliminary data.</text>
</comment>
<protein>
    <submittedName>
        <fullName evidence="2">Uncharacterized protein</fullName>
    </submittedName>
</protein>
<evidence type="ECO:0000313" key="3">
    <source>
        <dbReference type="Proteomes" id="UP001201980"/>
    </source>
</evidence>